<evidence type="ECO:0000313" key="8">
    <source>
        <dbReference type="Proteomes" id="UP000216454"/>
    </source>
</evidence>
<comment type="cofactor">
    <cofactor evidence="4">
        <name>Mg(2+)</name>
        <dbReference type="ChEBI" id="CHEBI:18420"/>
    </cofactor>
    <text evidence="4">Binds 2 magnesium ions per subunit.</text>
</comment>
<dbReference type="AlphaFoldDB" id="A0A261F304"/>
<keyword evidence="4" id="KW-0515">Mutator protein</keyword>
<evidence type="ECO:0000259" key="6">
    <source>
        <dbReference type="PROSITE" id="PS50173"/>
    </source>
</evidence>
<dbReference type="InterPro" id="IPR050116">
    <property type="entry name" value="DNA_polymerase-Y"/>
</dbReference>
<gene>
    <name evidence="4" type="primary">dinB</name>
    <name evidence="7" type="ORF">PSSU_0268</name>
</gene>
<keyword evidence="4" id="KW-0239">DNA-directed DNA polymerase</keyword>
<dbReference type="Pfam" id="PF00817">
    <property type="entry name" value="IMS"/>
    <property type="match status" value="1"/>
</dbReference>
<evidence type="ECO:0000313" key="7">
    <source>
        <dbReference type="EMBL" id="OZG53502.1"/>
    </source>
</evidence>
<dbReference type="Gene3D" id="3.40.1170.60">
    <property type="match status" value="1"/>
</dbReference>
<comment type="catalytic activity">
    <reaction evidence="3 4">
        <text>DNA(n) + a 2'-deoxyribonucleoside 5'-triphosphate = DNA(n+1) + diphosphate</text>
        <dbReference type="Rhea" id="RHEA:22508"/>
        <dbReference type="Rhea" id="RHEA-COMP:17339"/>
        <dbReference type="Rhea" id="RHEA-COMP:17340"/>
        <dbReference type="ChEBI" id="CHEBI:33019"/>
        <dbReference type="ChEBI" id="CHEBI:61560"/>
        <dbReference type="ChEBI" id="CHEBI:173112"/>
        <dbReference type="EC" id="2.7.7.7"/>
    </reaction>
</comment>
<dbReference type="Proteomes" id="UP000216454">
    <property type="component" value="Unassembled WGS sequence"/>
</dbReference>
<comment type="subunit">
    <text evidence="4">Monomer.</text>
</comment>
<dbReference type="GO" id="GO:0003684">
    <property type="term" value="F:damaged DNA binding"/>
    <property type="evidence" value="ECO:0007669"/>
    <property type="project" value="InterPro"/>
</dbReference>
<dbReference type="Pfam" id="PF14520">
    <property type="entry name" value="HHH_5"/>
    <property type="match status" value="1"/>
</dbReference>
<comment type="similarity">
    <text evidence="1 4">Belongs to the DNA polymerase type-Y family.</text>
</comment>
<dbReference type="NCBIfam" id="NF002677">
    <property type="entry name" value="PRK02406.1"/>
    <property type="match status" value="1"/>
</dbReference>
<dbReference type="InterPro" id="IPR043502">
    <property type="entry name" value="DNA/RNA_pol_sf"/>
</dbReference>
<keyword evidence="4" id="KW-0808">Transferase</keyword>
<keyword evidence="4" id="KW-0238">DNA-binding</keyword>
<feature type="active site" evidence="4">
    <location>
        <position position="94"/>
    </location>
</feature>
<dbReference type="GO" id="GO:0005829">
    <property type="term" value="C:cytosol"/>
    <property type="evidence" value="ECO:0007669"/>
    <property type="project" value="TreeGrafter"/>
</dbReference>
<feature type="site" description="Substrate discrimination" evidence="4">
    <location>
        <position position="5"/>
    </location>
</feature>
<dbReference type="SUPFAM" id="SSF100879">
    <property type="entry name" value="Lesion bypass DNA polymerase (Y-family), little finger domain"/>
    <property type="match status" value="1"/>
</dbReference>
<dbReference type="GO" id="GO:0003887">
    <property type="term" value="F:DNA-directed DNA polymerase activity"/>
    <property type="evidence" value="ECO:0007669"/>
    <property type="project" value="UniProtKB-UniRule"/>
</dbReference>
<dbReference type="GO" id="GO:0006261">
    <property type="term" value="P:DNA-templated DNA replication"/>
    <property type="evidence" value="ECO:0007669"/>
    <property type="project" value="UniProtKB-UniRule"/>
</dbReference>
<dbReference type="PANTHER" id="PTHR11076">
    <property type="entry name" value="DNA REPAIR POLYMERASE UMUC / TRANSFERASE FAMILY MEMBER"/>
    <property type="match status" value="1"/>
</dbReference>
<feature type="binding site" evidence="4">
    <location>
        <position position="93"/>
    </location>
    <ligand>
        <name>Mg(2+)</name>
        <dbReference type="ChEBI" id="CHEBI:18420"/>
    </ligand>
</feature>
<evidence type="ECO:0000256" key="2">
    <source>
        <dbReference type="ARBA" id="ARBA00025589"/>
    </source>
</evidence>
<feature type="domain" description="UmuC" evidence="6">
    <location>
        <begin position="1"/>
        <end position="176"/>
    </location>
</feature>
<dbReference type="InterPro" id="IPR022880">
    <property type="entry name" value="DNApol_IV"/>
</dbReference>
<dbReference type="GO" id="GO:0009432">
    <property type="term" value="P:SOS response"/>
    <property type="evidence" value="ECO:0007669"/>
    <property type="project" value="TreeGrafter"/>
</dbReference>
<name>A0A261F304_9BIFI</name>
<dbReference type="Gene3D" id="3.30.1490.100">
    <property type="entry name" value="DNA polymerase, Y-family, little finger domain"/>
    <property type="match status" value="1"/>
</dbReference>
<dbReference type="SUPFAM" id="SSF56672">
    <property type="entry name" value="DNA/RNA polymerases"/>
    <property type="match status" value="1"/>
</dbReference>
<evidence type="ECO:0000256" key="3">
    <source>
        <dbReference type="ARBA" id="ARBA00049244"/>
    </source>
</evidence>
<keyword evidence="4" id="KW-0227">DNA damage</keyword>
<dbReference type="Gene3D" id="1.10.150.20">
    <property type="entry name" value="5' to 3' exonuclease, C-terminal subdomain"/>
    <property type="match status" value="1"/>
</dbReference>
<comment type="caution">
    <text evidence="4">Lacks conserved residue(s) required for the propagation of feature annotation.</text>
</comment>
<keyword evidence="8" id="KW-1185">Reference proteome</keyword>
<evidence type="ECO:0000256" key="5">
    <source>
        <dbReference type="SAM" id="MobiDB-lite"/>
    </source>
</evidence>
<keyword evidence="4" id="KW-0963">Cytoplasm</keyword>
<dbReference type="InterPro" id="IPR001126">
    <property type="entry name" value="UmuC"/>
</dbReference>
<dbReference type="InterPro" id="IPR036775">
    <property type="entry name" value="DNA_pol_Y-fam_lit_finger_sf"/>
</dbReference>
<dbReference type="PANTHER" id="PTHR11076:SF33">
    <property type="entry name" value="DNA POLYMERASE KAPPA"/>
    <property type="match status" value="1"/>
</dbReference>
<keyword evidence="4" id="KW-0548">Nucleotidyltransferase</keyword>
<organism evidence="7 8">
    <name type="scientific">Pseudoscardovia suis</name>
    <dbReference type="NCBI Taxonomy" id="987063"/>
    <lineage>
        <taxon>Bacteria</taxon>
        <taxon>Bacillati</taxon>
        <taxon>Actinomycetota</taxon>
        <taxon>Actinomycetes</taxon>
        <taxon>Bifidobacteriales</taxon>
        <taxon>Bifidobacteriaceae</taxon>
        <taxon>Pseudoscardovia</taxon>
    </lineage>
</organism>
<reference evidence="7 8" key="1">
    <citation type="journal article" date="2017" name="BMC Genomics">
        <title>Comparative genomic and phylogenomic analyses of the Bifidobacteriaceae family.</title>
        <authorList>
            <person name="Lugli G.A."/>
            <person name="Milani C."/>
            <person name="Turroni F."/>
            <person name="Duranti S."/>
            <person name="Mancabelli L."/>
            <person name="Mangifesta M."/>
            <person name="Ferrario C."/>
            <person name="Modesto M."/>
            <person name="Mattarelli P."/>
            <person name="Jiri K."/>
            <person name="van Sinderen D."/>
            <person name="Ventura M."/>
        </authorList>
    </citation>
    <scope>NUCLEOTIDE SEQUENCE [LARGE SCALE GENOMIC DNA]</scope>
    <source>
        <strain evidence="7 8">DSM 24744</strain>
    </source>
</reference>
<dbReference type="InterPro" id="IPR043128">
    <property type="entry name" value="Rev_trsase/Diguanyl_cyclase"/>
</dbReference>
<feature type="region of interest" description="Disordered" evidence="5">
    <location>
        <begin position="362"/>
        <end position="383"/>
    </location>
</feature>
<keyword evidence="4" id="KW-0460">Magnesium</keyword>
<comment type="caution">
    <text evidence="7">The sequence shown here is derived from an EMBL/GenBank/DDBJ whole genome shotgun (WGS) entry which is preliminary data.</text>
</comment>
<sequence length="407" mass="44161">MDAFFASCEIARNPQLRGLPVIIGTGARAVVSAASYEARAFGVNSAMPLSAARRRCPQGVFLPVDMAYYRSVSAQVFEIFEEVTPFIEKVSVDEGYLDVSGALSAWSGGPEQMGAWIRQQVHDRLGITCSVGIASNKLIAKLASTTAKPDGMLIIPKARNAEFIQVMPLRSVPGIGPAMEKSLAAWGCTTVAQLARLSEDDLLHATGSRVEAERLWRAARGQDDRRVVVSAPEKSVGYERTFDVDHTTLGPVDALVRMCCEEVASRLRARELVGRTVNVKIRYSDLRYVSRARSLGRPLDTAADIYPTAHELLCDILAVGTDAPGPTRLFQPVRLAGVSVSSLESAHGAAYQPTFEDLLEQEDAETNPSHIRSQSEVRAKTGEAEKAIDDIRRRFGKGSVGFGLRGE</sequence>
<protein>
    <recommendedName>
        <fullName evidence="4">DNA polymerase IV</fullName>
        <shortName evidence="4">Pol IV</shortName>
        <ecNumber evidence="4">2.7.7.7</ecNumber>
    </recommendedName>
</protein>
<dbReference type="EMBL" id="MWWQ01000004">
    <property type="protein sequence ID" value="OZG53502.1"/>
    <property type="molecule type" value="Genomic_DNA"/>
</dbReference>
<dbReference type="Gene3D" id="3.30.70.270">
    <property type="match status" value="1"/>
</dbReference>
<dbReference type="GO" id="GO:0042276">
    <property type="term" value="P:error-prone translesion synthesis"/>
    <property type="evidence" value="ECO:0007669"/>
    <property type="project" value="TreeGrafter"/>
</dbReference>
<proteinExistence type="inferred from homology"/>
<comment type="subcellular location">
    <subcellularLocation>
        <location evidence="4">Cytoplasm</location>
    </subcellularLocation>
</comment>
<dbReference type="CDD" id="cd03586">
    <property type="entry name" value="PolY_Pol_IV_kappa"/>
    <property type="match status" value="1"/>
</dbReference>
<accession>A0A261F304</accession>
<comment type="function">
    <text evidence="2 4">Poorly processive, error-prone DNA polymerase involved in untargeted mutagenesis. Copies undamaged DNA at stalled replication forks, which arise in vivo from mismatched or misaligned primer ends. These misaligned primers can be extended by PolIV. Exhibits no 3'-5' exonuclease (proofreading) activity. May be involved in translesional synthesis, in conjunction with the beta clamp from PolIII.</text>
</comment>
<dbReference type="PROSITE" id="PS50173">
    <property type="entry name" value="UMUC"/>
    <property type="match status" value="1"/>
</dbReference>
<keyword evidence="4" id="KW-0479">Metal-binding</keyword>
<dbReference type="GO" id="GO:0000287">
    <property type="term" value="F:magnesium ion binding"/>
    <property type="evidence" value="ECO:0007669"/>
    <property type="project" value="UniProtKB-UniRule"/>
</dbReference>
<evidence type="ECO:0000256" key="1">
    <source>
        <dbReference type="ARBA" id="ARBA00010945"/>
    </source>
</evidence>
<dbReference type="GO" id="GO:0006281">
    <property type="term" value="P:DNA repair"/>
    <property type="evidence" value="ECO:0007669"/>
    <property type="project" value="UniProtKB-UniRule"/>
</dbReference>
<feature type="compositionally biased region" description="Basic and acidic residues" evidence="5">
    <location>
        <begin position="373"/>
        <end position="383"/>
    </location>
</feature>
<dbReference type="HAMAP" id="MF_01113">
    <property type="entry name" value="DNApol_IV"/>
    <property type="match status" value="1"/>
</dbReference>
<dbReference type="Pfam" id="PF11799">
    <property type="entry name" value="IMS_C"/>
    <property type="match status" value="1"/>
</dbReference>
<dbReference type="InterPro" id="IPR017961">
    <property type="entry name" value="DNA_pol_Y-fam_little_finger"/>
</dbReference>
<dbReference type="EC" id="2.7.7.7" evidence="4"/>
<keyword evidence="4" id="KW-0235">DNA replication</keyword>
<evidence type="ECO:0000256" key="4">
    <source>
        <dbReference type="HAMAP-Rule" id="MF_01113"/>
    </source>
</evidence>
<keyword evidence="4" id="KW-0234">DNA repair</keyword>